<dbReference type="AlphaFoldDB" id="A0AAN8FGU9"/>
<dbReference type="Proteomes" id="UP001331761">
    <property type="component" value="Unassembled WGS sequence"/>
</dbReference>
<feature type="non-terminal residue" evidence="1">
    <location>
        <position position="94"/>
    </location>
</feature>
<name>A0AAN8FGU9_TRICO</name>
<evidence type="ECO:0000313" key="2">
    <source>
        <dbReference type="Proteomes" id="UP001331761"/>
    </source>
</evidence>
<dbReference type="EMBL" id="WIXE01020450">
    <property type="protein sequence ID" value="KAK5969205.1"/>
    <property type="molecule type" value="Genomic_DNA"/>
</dbReference>
<evidence type="ECO:0000313" key="1">
    <source>
        <dbReference type="EMBL" id="KAK5969205.1"/>
    </source>
</evidence>
<comment type="caution">
    <text evidence="1">The sequence shown here is derived from an EMBL/GenBank/DDBJ whole genome shotgun (WGS) entry which is preliminary data.</text>
</comment>
<gene>
    <name evidence="1" type="ORF">GCK32_019504</name>
</gene>
<keyword evidence="2" id="KW-1185">Reference proteome</keyword>
<reference evidence="1 2" key="1">
    <citation type="submission" date="2019-10" db="EMBL/GenBank/DDBJ databases">
        <title>Assembly and Annotation for the nematode Trichostrongylus colubriformis.</title>
        <authorList>
            <person name="Martin J."/>
        </authorList>
    </citation>
    <scope>NUCLEOTIDE SEQUENCE [LARGE SCALE GENOMIC DNA]</scope>
    <source>
        <strain evidence="1">G859</strain>
        <tissue evidence="1">Whole worm</tissue>
    </source>
</reference>
<sequence length="94" mass="10277">PSDSPVHVLIDTDPSKSFYVGPYDRTRIDLVEQFHPLQTASVARGDQLRELRRKAAGVRSFTKDPVLVDASPIASEIDMQDGNTVITGSSPSPR</sequence>
<accession>A0AAN8FGU9</accession>
<organism evidence="1 2">
    <name type="scientific">Trichostrongylus colubriformis</name>
    <name type="common">Black scour worm</name>
    <dbReference type="NCBI Taxonomy" id="6319"/>
    <lineage>
        <taxon>Eukaryota</taxon>
        <taxon>Metazoa</taxon>
        <taxon>Ecdysozoa</taxon>
        <taxon>Nematoda</taxon>
        <taxon>Chromadorea</taxon>
        <taxon>Rhabditida</taxon>
        <taxon>Rhabditina</taxon>
        <taxon>Rhabditomorpha</taxon>
        <taxon>Strongyloidea</taxon>
        <taxon>Trichostrongylidae</taxon>
        <taxon>Trichostrongylus</taxon>
    </lineage>
</organism>
<protein>
    <submittedName>
        <fullName evidence="1">Uncharacterized protein</fullName>
    </submittedName>
</protein>
<feature type="non-terminal residue" evidence="1">
    <location>
        <position position="1"/>
    </location>
</feature>
<proteinExistence type="predicted"/>